<sequence length="152" mass="17318">MALDMDKARKVQFLQLLEIDLPEYLTCRHCARLFLWRRRIEGPQTCPCFKPFLCDPSYRLGSTDQALIEGKSAHLDLGPELVDLLLRAHEYGPLYGLPVSFLNVNQIILDRLFRTHEARLVDGQLLSATRIGGEVDLREEMCVLNSMFVNGG</sequence>
<proteinExistence type="predicted"/>
<dbReference type="GeneID" id="27353712"/>
<dbReference type="EMBL" id="KN847333">
    <property type="protein sequence ID" value="KIW45934.1"/>
    <property type="molecule type" value="Genomic_DNA"/>
</dbReference>
<reference evidence="1 2" key="1">
    <citation type="submission" date="2015-01" db="EMBL/GenBank/DDBJ databases">
        <title>The Genome Sequence of Exophiala oligosperma CBS72588.</title>
        <authorList>
            <consortium name="The Broad Institute Genomics Platform"/>
            <person name="Cuomo C."/>
            <person name="de Hoog S."/>
            <person name="Gorbushina A."/>
            <person name="Stielow B."/>
            <person name="Teixiera M."/>
            <person name="Abouelleil A."/>
            <person name="Chapman S.B."/>
            <person name="Priest M."/>
            <person name="Young S.K."/>
            <person name="Wortman J."/>
            <person name="Nusbaum C."/>
            <person name="Birren B."/>
        </authorList>
    </citation>
    <scope>NUCLEOTIDE SEQUENCE [LARGE SCALE GENOMIC DNA]</scope>
    <source>
        <strain evidence="1 2">CBS 72588</strain>
    </source>
</reference>
<evidence type="ECO:0000313" key="1">
    <source>
        <dbReference type="EMBL" id="KIW45934.1"/>
    </source>
</evidence>
<keyword evidence="2" id="KW-1185">Reference proteome</keyword>
<organism evidence="1 2">
    <name type="scientific">Exophiala oligosperma</name>
    <dbReference type="NCBI Taxonomy" id="215243"/>
    <lineage>
        <taxon>Eukaryota</taxon>
        <taxon>Fungi</taxon>
        <taxon>Dikarya</taxon>
        <taxon>Ascomycota</taxon>
        <taxon>Pezizomycotina</taxon>
        <taxon>Eurotiomycetes</taxon>
        <taxon>Chaetothyriomycetidae</taxon>
        <taxon>Chaetothyriales</taxon>
        <taxon>Herpotrichiellaceae</taxon>
        <taxon>Exophiala</taxon>
    </lineage>
</organism>
<dbReference type="RefSeq" id="XP_016266150.1">
    <property type="nucleotide sequence ID" value="XM_016402253.1"/>
</dbReference>
<gene>
    <name evidence="1" type="ORF">PV06_01638</name>
</gene>
<dbReference type="STRING" id="215243.A0A0D2EDC7"/>
<dbReference type="OrthoDB" id="3766406at2759"/>
<dbReference type="AlphaFoldDB" id="A0A0D2EDC7"/>
<protein>
    <submittedName>
        <fullName evidence="1">Uncharacterized protein</fullName>
    </submittedName>
</protein>
<dbReference type="VEuPathDB" id="FungiDB:PV06_01638"/>
<dbReference type="HOGENOM" id="CLU_1722384_0_0_1"/>
<name>A0A0D2EDC7_9EURO</name>
<evidence type="ECO:0000313" key="2">
    <source>
        <dbReference type="Proteomes" id="UP000053342"/>
    </source>
</evidence>
<dbReference type="RefSeq" id="XP_016266151.1">
    <property type="nucleotide sequence ID" value="XM_016402254.1"/>
</dbReference>
<dbReference type="Proteomes" id="UP000053342">
    <property type="component" value="Unassembled WGS sequence"/>
</dbReference>
<accession>A0A0D2EDC7</accession>
<dbReference type="EMBL" id="KN847333">
    <property type="protein sequence ID" value="KIW45935.1"/>
    <property type="molecule type" value="Genomic_DNA"/>
</dbReference>